<keyword evidence="2" id="KW-1185">Reference proteome</keyword>
<dbReference type="AlphaFoldDB" id="H2Z047"/>
<dbReference type="HOGENOM" id="CLU_1427534_0_0_1"/>
<dbReference type="InParanoid" id="H2Z047"/>
<name>H2Z047_CIOSA</name>
<dbReference type="Gene3D" id="2.60.40.10">
    <property type="entry name" value="Immunoglobulins"/>
    <property type="match status" value="1"/>
</dbReference>
<sequence>MVVWTVDFCLGEYPISPFNQELVSGTSFLLKGLSRACRYLASTQAMYGSLRHQWSTPIEIIVDTPPCNLHIDRLVTISRDSCSQSSSFYIPSHTISTIEARVSTTAPVLASQLVWEDTDRNVTVLTVDGYFVTYTENQFNQLNWKMLEFNIKSSVTISPLRRNATYQVNIYRVTKKVAARASVVRFKTET</sequence>
<accession>H2Z047</accession>
<dbReference type="Ensembl" id="ENSCSAVT00000011090.1">
    <property type="protein sequence ID" value="ENSCSAVP00000010959.1"/>
    <property type="gene ID" value="ENSCSAVG00000006418.1"/>
</dbReference>
<reference evidence="2" key="1">
    <citation type="submission" date="2003-08" db="EMBL/GenBank/DDBJ databases">
        <authorList>
            <person name="Birren B."/>
            <person name="Nusbaum C."/>
            <person name="Abebe A."/>
            <person name="Abouelleil A."/>
            <person name="Adekoya E."/>
            <person name="Ait-zahra M."/>
            <person name="Allen N."/>
            <person name="Allen T."/>
            <person name="An P."/>
            <person name="Anderson M."/>
            <person name="Anderson S."/>
            <person name="Arachchi H."/>
            <person name="Armbruster J."/>
            <person name="Bachantsang P."/>
            <person name="Baldwin J."/>
            <person name="Barry A."/>
            <person name="Bayul T."/>
            <person name="Blitshsteyn B."/>
            <person name="Bloom T."/>
            <person name="Blye J."/>
            <person name="Boguslavskiy L."/>
            <person name="Borowsky M."/>
            <person name="Boukhgalter B."/>
            <person name="Brunache A."/>
            <person name="Butler J."/>
            <person name="Calixte N."/>
            <person name="Calvo S."/>
            <person name="Camarata J."/>
            <person name="Campo K."/>
            <person name="Chang J."/>
            <person name="Cheshatsang Y."/>
            <person name="Citroen M."/>
            <person name="Collymore A."/>
            <person name="Considine T."/>
            <person name="Cook A."/>
            <person name="Cooke P."/>
            <person name="Corum B."/>
            <person name="Cuomo C."/>
            <person name="David R."/>
            <person name="Dawoe T."/>
            <person name="Degray S."/>
            <person name="Dodge S."/>
            <person name="Dooley K."/>
            <person name="Dorje P."/>
            <person name="Dorjee K."/>
            <person name="Dorris L."/>
            <person name="Duffey N."/>
            <person name="Dupes A."/>
            <person name="Elkins T."/>
            <person name="Engels R."/>
            <person name="Erickson J."/>
            <person name="Farina A."/>
            <person name="Faro S."/>
            <person name="Ferreira P."/>
            <person name="Fischer H."/>
            <person name="Fitzgerald M."/>
            <person name="Foley K."/>
            <person name="Gage D."/>
            <person name="Galagan J."/>
            <person name="Gearin G."/>
            <person name="Gnerre S."/>
            <person name="Gnirke A."/>
            <person name="Goyette A."/>
            <person name="Graham J."/>
            <person name="Grandbois E."/>
            <person name="Gyaltsen K."/>
            <person name="Hafez N."/>
            <person name="Hagopian D."/>
            <person name="Hagos B."/>
            <person name="Hall J."/>
            <person name="Hatcher B."/>
            <person name="Heller A."/>
            <person name="Higgins H."/>
            <person name="Honan T."/>
            <person name="Horn A."/>
            <person name="Houde N."/>
            <person name="Hughes L."/>
            <person name="Hulme W."/>
            <person name="Husby E."/>
            <person name="Iliev I."/>
            <person name="Jaffe D."/>
            <person name="Jones C."/>
            <person name="Kamal M."/>
            <person name="Kamat A."/>
            <person name="Kamvysselis M."/>
            <person name="Karlsson E."/>
            <person name="Kells C."/>
            <person name="Kieu A."/>
            <person name="Kisner P."/>
            <person name="Kodira C."/>
            <person name="Kulbokas E."/>
            <person name="Labutti K."/>
            <person name="Lama D."/>
            <person name="Landers T."/>
            <person name="Leger J."/>
            <person name="Levine S."/>
            <person name="Lewis D."/>
            <person name="Lewis T."/>
            <person name="Lindblad-toh K."/>
            <person name="Liu X."/>
            <person name="Lokyitsang T."/>
            <person name="Lokyitsang Y."/>
            <person name="Lucien O."/>
            <person name="Lui A."/>
            <person name="Ma L.J."/>
            <person name="Mabbitt R."/>
            <person name="Macdonald J."/>
            <person name="Maclean C."/>
            <person name="Major J."/>
            <person name="Manning J."/>
            <person name="Marabella R."/>
            <person name="Maru K."/>
            <person name="Matthews C."/>
            <person name="Mauceli E."/>
            <person name="Mccarthy M."/>
            <person name="Mcdonough S."/>
            <person name="Mcghee T."/>
            <person name="Meldrim J."/>
            <person name="Meneus L."/>
            <person name="Mesirov J."/>
            <person name="Mihalev A."/>
            <person name="Mihova T."/>
            <person name="Mikkelsen T."/>
            <person name="Mlenga V."/>
            <person name="Moru K."/>
            <person name="Mozes J."/>
            <person name="Mulrain L."/>
            <person name="Munson G."/>
            <person name="Naylor J."/>
            <person name="Newes C."/>
            <person name="Nguyen C."/>
            <person name="Nguyen N."/>
            <person name="Nguyen T."/>
            <person name="Nicol R."/>
            <person name="Nielsen C."/>
            <person name="Nizzari M."/>
            <person name="Norbu C."/>
            <person name="Norbu N."/>
            <person name="O'donnell P."/>
            <person name="Okoawo O."/>
            <person name="O'leary S."/>
            <person name="Omotosho B."/>
            <person name="O'neill K."/>
            <person name="Osman S."/>
            <person name="Parker S."/>
            <person name="Perrin D."/>
            <person name="Phunkhang P."/>
            <person name="Piqani B."/>
            <person name="Purcell S."/>
            <person name="Rachupka T."/>
            <person name="Ramasamy U."/>
            <person name="Rameau R."/>
            <person name="Ray V."/>
            <person name="Raymond C."/>
            <person name="Retta R."/>
            <person name="Richardson S."/>
            <person name="Rise C."/>
            <person name="Rodriguez J."/>
            <person name="Rogers J."/>
            <person name="Rogov P."/>
            <person name="Rutman M."/>
            <person name="Schupbach R."/>
            <person name="Seaman C."/>
            <person name="Settipalli S."/>
            <person name="Sharpe T."/>
            <person name="Sheridan J."/>
            <person name="Sherpa N."/>
            <person name="Shi J."/>
            <person name="Smirnov S."/>
            <person name="Smith C."/>
            <person name="Sougnez C."/>
            <person name="Spencer B."/>
            <person name="Stalker J."/>
            <person name="Stange-thomann N."/>
            <person name="Stavropoulos S."/>
            <person name="Stetson K."/>
            <person name="Stone C."/>
            <person name="Stone S."/>
            <person name="Stubbs M."/>
            <person name="Talamas J."/>
            <person name="Tchuinga P."/>
            <person name="Tenzing P."/>
            <person name="Tesfaye S."/>
            <person name="Theodore J."/>
            <person name="Thoulutsang Y."/>
            <person name="Topham K."/>
            <person name="Towey S."/>
            <person name="Tsamla T."/>
            <person name="Tsomo N."/>
            <person name="Vallee D."/>
            <person name="Vassiliev H."/>
            <person name="Venkataraman V."/>
            <person name="Vinson J."/>
            <person name="Vo A."/>
            <person name="Wade C."/>
            <person name="Wang S."/>
            <person name="Wangchuk T."/>
            <person name="Wangdi T."/>
            <person name="Whittaker C."/>
            <person name="Wilkinson J."/>
            <person name="Wu Y."/>
            <person name="Wyman D."/>
            <person name="Yadav S."/>
            <person name="Yang S."/>
            <person name="Yang X."/>
            <person name="Yeager S."/>
            <person name="Yee E."/>
            <person name="Young G."/>
            <person name="Zainoun J."/>
            <person name="Zembeck L."/>
            <person name="Zimmer A."/>
            <person name="Zody M."/>
            <person name="Lander E."/>
        </authorList>
    </citation>
    <scope>NUCLEOTIDE SEQUENCE [LARGE SCALE GENOMIC DNA]</scope>
</reference>
<evidence type="ECO:0000313" key="2">
    <source>
        <dbReference type="Proteomes" id="UP000007875"/>
    </source>
</evidence>
<proteinExistence type="predicted"/>
<organism evidence="1 2">
    <name type="scientific">Ciona savignyi</name>
    <name type="common">Pacific transparent sea squirt</name>
    <dbReference type="NCBI Taxonomy" id="51511"/>
    <lineage>
        <taxon>Eukaryota</taxon>
        <taxon>Metazoa</taxon>
        <taxon>Chordata</taxon>
        <taxon>Tunicata</taxon>
        <taxon>Ascidiacea</taxon>
        <taxon>Phlebobranchia</taxon>
        <taxon>Cionidae</taxon>
        <taxon>Ciona</taxon>
    </lineage>
</organism>
<dbReference type="InterPro" id="IPR013783">
    <property type="entry name" value="Ig-like_fold"/>
</dbReference>
<protein>
    <recommendedName>
        <fullName evidence="3">Fibronectin type-III domain-containing protein</fullName>
    </recommendedName>
</protein>
<evidence type="ECO:0000313" key="1">
    <source>
        <dbReference type="Ensembl" id="ENSCSAVP00000010959.1"/>
    </source>
</evidence>
<evidence type="ECO:0008006" key="3">
    <source>
        <dbReference type="Google" id="ProtNLM"/>
    </source>
</evidence>
<dbReference type="Proteomes" id="UP000007875">
    <property type="component" value="Unassembled WGS sequence"/>
</dbReference>
<reference evidence="1" key="2">
    <citation type="submission" date="2025-08" db="UniProtKB">
        <authorList>
            <consortium name="Ensembl"/>
        </authorList>
    </citation>
    <scope>IDENTIFICATION</scope>
</reference>
<reference evidence="1" key="3">
    <citation type="submission" date="2025-09" db="UniProtKB">
        <authorList>
            <consortium name="Ensembl"/>
        </authorList>
    </citation>
    <scope>IDENTIFICATION</scope>
</reference>